<dbReference type="Proteomes" id="UP000018417">
    <property type="component" value="Unassembled WGS sequence"/>
</dbReference>
<evidence type="ECO:0000313" key="2">
    <source>
        <dbReference type="EMBL" id="ENW04234.1"/>
    </source>
</evidence>
<sequence length="92" mass="10855">MNKDHDSYYFDKAIDAISSHTELAIFIKKLRQNLIDNPNSWENINLSDFLDALASWTEDMDGYYKNTNQSERLDQPEWKTFAEMLLAGRVYE</sequence>
<reference evidence="2 3" key="1">
    <citation type="submission" date="2013-02" db="EMBL/GenBank/DDBJ databases">
        <title>The Genome Sequence of Acinetobacter beijerinckii ANC 3835.</title>
        <authorList>
            <consortium name="The Broad Institute Genome Sequencing Platform"/>
            <consortium name="The Broad Institute Genome Sequencing Center for Infectious Disease"/>
            <person name="Cerqueira G."/>
            <person name="Feldgarden M."/>
            <person name="Courvalin P."/>
            <person name="Perichon B."/>
            <person name="Grillot-Courvalin C."/>
            <person name="Clermont D."/>
            <person name="Rocha E."/>
            <person name="Yoon E.-J."/>
            <person name="Nemec A."/>
            <person name="Walker B."/>
            <person name="Young S.K."/>
            <person name="Zeng Q."/>
            <person name="Gargeya S."/>
            <person name="Fitzgerald M."/>
            <person name="Haas B."/>
            <person name="Abouelleil A."/>
            <person name="Alvarado L."/>
            <person name="Arachchi H.M."/>
            <person name="Berlin A.M."/>
            <person name="Chapman S.B."/>
            <person name="Dewar J."/>
            <person name="Goldberg J."/>
            <person name="Griggs A."/>
            <person name="Gujja S."/>
            <person name="Hansen M."/>
            <person name="Howarth C."/>
            <person name="Imamovic A."/>
            <person name="Larimer J."/>
            <person name="McCowan C."/>
            <person name="Murphy C."/>
            <person name="Neiman D."/>
            <person name="Pearson M."/>
            <person name="Priest M."/>
            <person name="Roberts A."/>
            <person name="Saif S."/>
            <person name="Shea T."/>
            <person name="Sisk P."/>
            <person name="Sykes S."/>
            <person name="Wortman J."/>
            <person name="Nusbaum C."/>
            <person name="Birren B."/>
        </authorList>
    </citation>
    <scope>NUCLEOTIDE SEQUENCE [LARGE SCALE GENOMIC DNA]</scope>
    <source>
        <strain evidence="2 3">ANC 3835</strain>
    </source>
</reference>
<dbReference type="RefSeq" id="WP_005054916.1">
    <property type="nucleotide sequence ID" value="NZ_KB849759.1"/>
</dbReference>
<dbReference type="PATRIC" id="fig|1217649.3.peg.2212"/>
<comment type="caution">
    <text evidence="2">The sequence shown here is derived from an EMBL/GenBank/DDBJ whole genome shotgun (WGS) entry which is preliminary data.</text>
</comment>
<dbReference type="AlphaFoldDB" id="N9FHB1"/>
<protein>
    <recommendedName>
        <fullName evidence="1">DUF7660 domain-containing protein</fullName>
    </recommendedName>
</protein>
<evidence type="ECO:0000313" key="3">
    <source>
        <dbReference type="Proteomes" id="UP000018417"/>
    </source>
</evidence>
<feature type="domain" description="DUF7660" evidence="1">
    <location>
        <begin position="20"/>
        <end position="92"/>
    </location>
</feature>
<proteinExistence type="predicted"/>
<accession>N9FHB1</accession>
<dbReference type="HOGENOM" id="CLU_170093_1_0_6"/>
<gene>
    <name evidence="2" type="ORF">F934_02279</name>
</gene>
<dbReference type="EMBL" id="APQK01000013">
    <property type="protein sequence ID" value="ENW04234.1"/>
    <property type="molecule type" value="Genomic_DNA"/>
</dbReference>
<evidence type="ECO:0000259" key="1">
    <source>
        <dbReference type="Pfam" id="PF24693"/>
    </source>
</evidence>
<dbReference type="Pfam" id="PF24693">
    <property type="entry name" value="DUF7660"/>
    <property type="match status" value="1"/>
</dbReference>
<organism evidence="2 3">
    <name type="scientific">Acinetobacter beijerinckii ANC 3835</name>
    <dbReference type="NCBI Taxonomy" id="1217649"/>
    <lineage>
        <taxon>Bacteria</taxon>
        <taxon>Pseudomonadati</taxon>
        <taxon>Pseudomonadota</taxon>
        <taxon>Gammaproteobacteria</taxon>
        <taxon>Moraxellales</taxon>
        <taxon>Moraxellaceae</taxon>
        <taxon>Acinetobacter</taxon>
    </lineage>
</organism>
<dbReference type="OrthoDB" id="1373771at2"/>
<name>N9FHB1_9GAMM</name>
<dbReference type="InterPro" id="IPR056077">
    <property type="entry name" value="DUF7660"/>
</dbReference>